<feature type="compositionally biased region" description="Basic and acidic residues" evidence="1">
    <location>
        <begin position="59"/>
        <end position="68"/>
    </location>
</feature>
<proteinExistence type="predicted"/>
<dbReference type="Proteomes" id="UP001207528">
    <property type="component" value="Unassembled WGS sequence"/>
</dbReference>
<feature type="transmembrane region" description="Helical" evidence="2">
    <location>
        <begin position="72"/>
        <end position="92"/>
    </location>
</feature>
<dbReference type="EMBL" id="JACKTI010000044">
    <property type="protein sequence ID" value="MCV7024870.1"/>
    <property type="molecule type" value="Genomic_DNA"/>
</dbReference>
<name>A0AAW5SMP3_MYCNV</name>
<feature type="compositionally biased region" description="Low complexity" evidence="1">
    <location>
        <begin position="25"/>
        <end position="47"/>
    </location>
</feature>
<reference evidence="4" key="2">
    <citation type="submission" date="2020-07" db="EMBL/GenBank/DDBJ databases">
        <authorList>
            <person name="Pettersson B.M.F."/>
            <person name="Behra P.R.K."/>
            <person name="Ramesh M."/>
            <person name="Das S."/>
            <person name="Dasgupta S."/>
            <person name="Kirsebom L.A."/>
        </authorList>
    </citation>
    <scope>NUCLEOTIDE SEQUENCE</scope>
    <source>
        <strain evidence="4">DSM 44203</strain>
    </source>
</reference>
<dbReference type="RefSeq" id="WP_131808601.1">
    <property type="nucleotide sequence ID" value="NZ_BCTA01000072.1"/>
</dbReference>
<evidence type="ECO:0000313" key="4">
    <source>
        <dbReference type="EMBL" id="MCV7024870.1"/>
    </source>
</evidence>
<organism evidence="4 6">
    <name type="scientific">Mycolicibacterium novocastrense</name>
    <name type="common">Mycobacterium novocastrense</name>
    <dbReference type="NCBI Taxonomy" id="59813"/>
    <lineage>
        <taxon>Bacteria</taxon>
        <taxon>Bacillati</taxon>
        <taxon>Actinomycetota</taxon>
        <taxon>Actinomycetes</taxon>
        <taxon>Mycobacteriales</taxon>
        <taxon>Mycobacteriaceae</taxon>
        <taxon>Mycolicibacterium</taxon>
    </lineage>
</organism>
<keyword evidence="2" id="KW-1133">Transmembrane helix</keyword>
<feature type="transmembrane region" description="Helical" evidence="2">
    <location>
        <begin position="98"/>
        <end position="122"/>
    </location>
</feature>
<protein>
    <submittedName>
        <fullName evidence="4">Uncharacterized protein</fullName>
    </submittedName>
</protein>
<comment type="caution">
    <text evidence="4">The sequence shown here is derived from an EMBL/GenBank/DDBJ whole genome shotgun (WGS) entry which is preliminary data.</text>
</comment>
<dbReference type="EMBL" id="BCTA01000072">
    <property type="protein sequence ID" value="GAT11766.1"/>
    <property type="molecule type" value="Genomic_DNA"/>
</dbReference>
<sequence>MAQSETAGTDDADTSDAVPDDDAAEPASDSSAVAESPPSEPTPSSVPMQPTASPSPATKPEEQQEHGDRSTIVILVALGVATIASIIGGLVFGDDTALGKTCVIALIPAFSIAIGVVVQHWYSKRGLDQQLMSAVQNAMYTTLNLKRSVMYVDDRLGEAREHLEDNLGLDALIEVVRAKTATELSLGTAQQSSRQWESISKSGAQAAQSLFVEDDDEWRPRIREGNNPKFGALEDEETAGKDDRSA</sequence>
<evidence type="ECO:0000313" key="6">
    <source>
        <dbReference type="Proteomes" id="UP001207528"/>
    </source>
</evidence>
<feature type="region of interest" description="Disordered" evidence="1">
    <location>
        <begin position="1"/>
        <end position="68"/>
    </location>
</feature>
<reference evidence="3 5" key="1">
    <citation type="journal article" date="2016" name="Genome Announc.">
        <title>Draft Genome Sequences of Five Rapidly Growing Mycobacterium Species, M. thermoresistibile, M. fortuitum subsp. acetamidolyticum, M. canariasense, M. brisbanense, and M. novocastrense.</title>
        <authorList>
            <person name="Katahira K."/>
            <person name="Ogura Y."/>
            <person name="Gotoh Y."/>
            <person name="Hayashi T."/>
        </authorList>
    </citation>
    <scope>NUCLEOTIDE SEQUENCE [LARGE SCALE GENOMIC DNA]</scope>
    <source>
        <strain evidence="3 5">JCM18114</strain>
    </source>
</reference>
<keyword evidence="2" id="KW-0812">Transmembrane</keyword>
<feature type="region of interest" description="Disordered" evidence="1">
    <location>
        <begin position="213"/>
        <end position="246"/>
    </location>
</feature>
<keyword evidence="2" id="KW-0472">Membrane</keyword>
<evidence type="ECO:0000313" key="3">
    <source>
        <dbReference type="EMBL" id="GAT11766.1"/>
    </source>
</evidence>
<dbReference type="AlphaFoldDB" id="A0AAW5SMP3"/>
<evidence type="ECO:0000256" key="1">
    <source>
        <dbReference type="SAM" id="MobiDB-lite"/>
    </source>
</evidence>
<evidence type="ECO:0000256" key="2">
    <source>
        <dbReference type="SAM" id="Phobius"/>
    </source>
</evidence>
<accession>A0AAW5SMP3</accession>
<dbReference type="Proteomes" id="UP000069773">
    <property type="component" value="Unassembled WGS sequence"/>
</dbReference>
<feature type="compositionally biased region" description="Acidic residues" evidence="1">
    <location>
        <begin position="8"/>
        <end position="24"/>
    </location>
</feature>
<keyword evidence="5" id="KW-1185">Reference proteome</keyword>
<reference evidence="4" key="3">
    <citation type="journal article" date="2022" name="BMC Genomics">
        <title>Comparative genome analysis of mycobacteria focusing on tRNA and non-coding RNA.</title>
        <authorList>
            <person name="Behra P.R.K."/>
            <person name="Pettersson B.M.F."/>
            <person name="Ramesh M."/>
            <person name="Das S."/>
            <person name="Dasgupta S."/>
            <person name="Kirsebom L.A."/>
        </authorList>
    </citation>
    <scope>NUCLEOTIDE SEQUENCE</scope>
    <source>
        <strain evidence="4">DSM 44203</strain>
    </source>
</reference>
<gene>
    <name evidence="4" type="ORF">H7I77_16215</name>
    <name evidence="3" type="ORF">RMCN_4899</name>
</gene>
<evidence type="ECO:0000313" key="5">
    <source>
        <dbReference type="Proteomes" id="UP000069773"/>
    </source>
</evidence>